<feature type="chain" id="PRO_5019065723" description="FidL-like membrane protein" evidence="1">
    <location>
        <begin position="24"/>
        <end position="155"/>
    </location>
</feature>
<organism evidence="2 3">
    <name type="scientific">[Pantoea] beijingensis</name>
    <dbReference type="NCBI Taxonomy" id="1324864"/>
    <lineage>
        <taxon>Bacteria</taxon>
        <taxon>Pseudomonadati</taxon>
        <taxon>Pseudomonadota</taxon>
        <taxon>Gammaproteobacteria</taxon>
        <taxon>Enterobacterales</taxon>
        <taxon>Erwiniaceae</taxon>
        <taxon>Erwinia</taxon>
    </lineage>
</organism>
<proteinExistence type="predicted"/>
<keyword evidence="1" id="KW-0732">Signal</keyword>
<dbReference type="AlphaFoldDB" id="A0A443I9R2"/>
<comment type="caution">
    <text evidence="2">The sequence shown here is derived from an EMBL/GenBank/DDBJ whole genome shotgun (WGS) entry which is preliminary data.</text>
</comment>
<keyword evidence="3" id="KW-1185">Reference proteome</keyword>
<gene>
    <name evidence="2" type="ORF">ED28_15940</name>
</gene>
<dbReference type="Proteomes" id="UP000288794">
    <property type="component" value="Unassembled WGS sequence"/>
</dbReference>
<evidence type="ECO:0000313" key="2">
    <source>
        <dbReference type="EMBL" id="RWR00941.1"/>
    </source>
</evidence>
<sequence length="155" mass="17722">MKKPIVYMLTLVAVFFIGNTAMHDSEIKDDSPFSCTARYTTQMNDVQISAIIRFIFNNGDGIATLDGSMIDGPGPQKTVSRKVLFKYQRENTSYFLTTTNAITQLDDDSNTDELKKNIPDFYLMKDGTINFGIYPLKQKSYLFTTRKIPFFYCKT</sequence>
<dbReference type="RefSeq" id="WP_128179018.1">
    <property type="nucleotide sequence ID" value="NZ_CP071409.1"/>
</dbReference>
<accession>A0A443I9R2</accession>
<reference evidence="2 3" key="1">
    <citation type="submission" date="2014-04" db="EMBL/GenBank/DDBJ databases">
        <title>Draft genome sequence of Pantoea beijingensis strain LMG 27579, an emerging pathogen to Pleurotus eryngii with potential industrial application.</title>
        <authorList>
            <person name="Xu F."/>
            <person name="Liu Y."/>
            <person name="Wang S."/>
            <person name="Yin Y."/>
            <person name="Ma Y."/>
            <person name="Zhao S."/>
            <person name="Rong C."/>
        </authorList>
    </citation>
    <scope>NUCLEOTIDE SEQUENCE [LARGE SCALE GENOMIC DNA]</scope>
    <source>
        <strain evidence="2 3">LMG 27579</strain>
    </source>
</reference>
<evidence type="ECO:0000313" key="3">
    <source>
        <dbReference type="Proteomes" id="UP000288794"/>
    </source>
</evidence>
<protein>
    <recommendedName>
        <fullName evidence="4">FidL-like membrane protein</fullName>
    </recommendedName>
</protein>
<evidence type="ECO:0008006" key="4">
    <source>
        <dbReference type="Google" id="ProtNLM"/>
    </source>
</evidence>
<feature type="signal peptide" evidence="1">
    <location>
        <begin position="1"/>
        <end position="23"/>
    </location>
</feature>
<dbReference type="EMBL" id="JMEE01000044">
    <property type="protein sequence ID" value="RWR00941.1"/>
    <property type="molecule type" value="Genomic_DNA"/>
</dbReference>
<evidence type="ECO:0000256" key="1">
    <source>
        <dbReference type="SAM" id="SignalP"/>
    </source>
</evidence>
<name>A0A443I9R2_9GAMM</name>